<keyword evidence="5 7" id="KW-1133">Transmembrane helix</keyword>
<evidence type="ECO:0000256" key="4">
    <source>
        <dbReference type="ARBA" id="ARBA00022692"/>
    </source>
</evidence>
<dbReference type="InterPro" id="IPR036259">
    <property type="entry name" value="MFS_trans_sf"/>
</dbReference>
<dbReference type="GO" id="GO:0022857">
    <property type="term" value="F:transmembrane transporter activity"/>
    <property type="evidence" value="ECO:0007669"/>
    <property type="project" value="InterPro"/>
</dbReference>
<evidence type="ECO:0000259" key="8">
    <source>
        <dbReference type="PROSITE" id="PS50850"/>
    </source>
</evidence>
<evidence type="ECO:0000313" key="11">
    <source>
        <dbReference type="RefSeq" id="XP_011315107.1"/>
    </source>
</evidence>
<evidence type="ECO:0000256" key="6">
    <source>
        <dbReference type="ARBA" id="ARBA00023136"/>
    </source>
</evidence>
<evidence type="ECO:0000256" key="2">
    <source>
        <dbReference type="ARBA" id="ARBA00008335"/>
    </source>
</evidence>
<feature type="transmembrane region" description="Helical" evidence="7">
    <location>
        <begin position="431"/>
        <end position="452"/>
    </location>
</feature>
<dbReference type="PANTHER" id="PTHR23511">
    <property type="entry name" value="SYNAPTIC VESICLE GLYCOPROTEIN 2"/>
    <property type="match status" value="1"/>
</dbReference>
<dbReference type="AlphaFoldDB" id="A0A0C9QLI2"/>
<accession>A0A0C9QLI2</accession>
<evidence type="ECO:0000313" key="10">
    <source>
        <dbReference type="Proteomes" id="UP000694866"/>
    </source>
</evidence>
<feature type="transmembrane region" description="Helical" evidence="7">
    <location>
        <begin position="307"/>
        <end position="328"/>
    </location>
</feature>
<keyword evidence="6 7" id="KW-0472">Membrane</keyword>
<keyword evidence="3" id="KW-0813">Transport</keyword>
<feature type="transmembrane region" description="Helical" evidence="7">
    <location>
        <begin position="405"/>
        <end position="425"/>
    </location>
</feature>
<feature type="domain" description="Major facilitator superfamily (MFS) profile" evidence="8">
    <location>
        <begin position="33"/>
        <end position="516"/>
    </location>
</feature>
<feature type="transmembrane region" description="Helical" evidence="7">
    <location>
        <begin position="157"/>
        <end position="180"/>
    </location>
</feature>
<proteinExistence type="inferred from homology"/>
<feature type="transmembrane region" description="Helical" evidence="7">
    <location>
        <begin position="464"/>
        <end position="487"/>
    </location>
</feature>
<dbReference type="Proteomes" id="UP000694866">
    <property type="component" value="Unplaced"/>
</dbReference>
<name>A0A0C9QLI2_9HYME</name>
<feature type="transmembrane region" description="Helical" evidence="7">
    <location>
        <begin position="33"/>
        <end position="58"/>
    </location>
</feature>
<feature type="transmembrane region" description="Helical" evidence="7">
    <location>
        <begin position="70"/>
        <end position="87"/>
    </location>
</feature>
<sequence length="538" mass="59732">MTFEEQPNDALSKERSIDTAIELAGTGRFTKKVVAIGALIVLNASFVTTSISLIFPAASCDFNLSTLDQGVITATPLLGMIFGSYFYGCLADLSGRRKALIVTLFSQGLFEALSAIVSNYWGFLAFKFLSGFSLIAQNGVGYPYVGECLPPKLRCKVLCALEVAWIVGTMVLPGFAWAIIPIDLTYTTDFFFFHSWSLFVILYSLLAPGLALWLLTFPESPKYLADIGEDAKLTRALEVMHTENTGKPFNEYLDALTKHDLREFRARLEARESRNHFLSKSERTGQMCKEILSNTAKLLRPPFFKQTAFICALQFCIGSTYFSFTLWFPELVRRLENFESMFPGESAWICSVVPNEVPTNLTVKAVECSPEIPMNVYMHTLIINIACLPTNILVPLCIEKLGYKFFIVTYNAGAFFITAGLFFVRSSTQNLILSAFYEAFTSVGLALVLVVITELYPTQIRATASAFGMLMGRIGGVFGNLLIGYLIDKYCGSFVVITMAQLLVCVIIGFILPVKGEKKKTVPEISVPSVYRIDNTYL</sequence>
<dbReference type="KEGG" id="fas:105274016"/>
<reference evidence="11" key="2">
    <citation type="submission" date="2025-04" db="UniProtKB">
        <authorList>
            <consortium name="RefSeq"/>
        </authorList>
    </citation>
    <scope>IDENTIFICATION</scope>
    <source>
        <strain evidence="11">USDA-PBARC FA_bdor</strain>
        <tissue evidence="11">Whole organism</tissue>
    </source>
</reference>
<reference evidence="9" key="1">
    <citation type="submission" date="2015-01" db="EMBL/GenBank/DDBJ databases">
        <title>Transcriptome Assembly of Fopius arisanus.</title>
        <authorList>
            <person name="Geib S."/>
        </authorList>
    </citation>
    <scope>NUCLEOTIDE SEQUENCE</scope>
</reference>
<dbReference type="RefSeq" id="XP_011315107.1">
    <property type="nucleotide sequence ID" value="XM_011316805.1"/>
</dbReference>
<dbReference type="Gene3D" id="1.20.1250.20">
    <property type="entry name" value="MFS general substrate transporter like domains"/>
    <property type="match status" value="1"/>
</dbReference>
<dbReference type="PROSITE" id="PS50850">
    <property type="entry name" value="MFS"/>
    <property type="match status" value="1"/>
</dbReference>
<dbReference type="SUPFAM" id="SSF103473">
    <property type="entry name" value="MFS general substrate transporter"/>
    <property type="match status" value="1"/>
</dbReference>
<dbReference type="PANTHER" id="PTHR23511:SF38">
    <property type="entry name" value="SYNAPTIC VESICLE 2-RELATED PROTEIN-LIKE PROTEIN"/>
    <property type="match status" value="1"/>
</dbReference>
<keyword evidence="10" id="KW-1185">Reference proteome</keyword>
<evidence type="ECO:0000256" key="1">
    <source>
        <dbReference type="ARBA" id="ARBA00004141"/>
    </source>
</evidence>
<dbReference type="EMBL" id="GBYB01004399">
    <property type="protein sequence ID" value="JAG74166.1"/>
    <property type="molecule type" value="Transcribed_RNA"/>
</dbReference>
<feature type="transmembrane region" description="Helical" evidence="7">
    <location>
        <begin position="493"/>
        <end position="512"/>
    </location>
</feature>
<comment type="similarity">
    <text evidence="2">Belongs to the major facilitator superfamily.</text>
</comment>
<feature type="transmembrane region" description="Helical" evidence="7">
    <location>
        <begin position="192"/>
        <end position="215"/>
    </location>
</feature>
<keyword evidence="4 7" id="KW-0812">Transmembrane</keyword>
<evidence type="ECO:0000256" key="5">
    <source>
        <dbReference type="ARBA" id="ARBA00022989"/>
    </source>
</evidence>
<comment type="subcellular location">
    <subcellularLocation>
        <location evidence="1">Membrane</location>
        <topology evidence="1">Multi-pass membrane protein</topology>
    </subcellularLocation>
</comment>
<dbReference type="InterPro" id="IPR020846">
    <property type="entry name" value="MFS_dom"/>
</dbReference>
<protein>
    <submittedName>
        <fullName evidence="9">Sv2b_10 protein</fullName>
    </submittedName>
    <submittedName>
        <fullName evidence="11">Synaptic vesicle glycoprotein 2C</fullName>
    </submittedName>
</protein>
<dbReference type="InterPro" id="IPR005828">
    <property type="entry name" value="MFS_sugar_transport-like"/>
</dbReference>
<evidence type="ECO:0000313" key="9">
    <source>
        <dbReference type="EMBL" id="JAG74166.1"/>
    </source>
</evidence>
<dbReference type="Pfam" id="PF00083">
    <property type="entry name" value="Sugar_tr"/>
    <property type="match status" value="1"/>
</dbReference>
<organism evidence="9">
    <name type="scientific">Fopius arisanus</name>
    <dbReference type="NCBI Taxonomy" id="64838"/>
    <lineage>
        <taxon>Eukaryota</taxon>
        <taxon>Metazoa</taxon>
        <taxon>Ecdysozoa</taxon>
        <taxon>Arthropoda</taxon>
        <taxon>Hexapoda</taxon>
        <taxon>Insecta</taxon>
        <taxon>Pterygota</taxon>
        <taxon>Neoptera</taxon>
        <taxon>Endopterygota</taxon>
        <taxon>Hymenoptera</taxon>
        <taxon>Apocrita</taxon>
        <taxon>Ichneumonoidea</taxon>
        <taxon>Braconidae</taxon>
        <taxon>Opiinae</taxon>
        <taxon>Fopius</taxon>
    </lineage>
</organism>
<evidence type="ECO:0000256" key="7">
    <source>
        <dbReference type="SAM" id="Phobius"/>
    </source>
</evidence>
<dbReference type="GO" id="GO:0016020">
    <property type="term" value="C:membrane"/>
    <property type="evidence" value="ECO:0007669"/>
    <property type="project" value="UniProtKB-SubCell"/>
</dbReference>
<accession>A0A9R1TST3</accession>
<gene>
    <name evidence="9" type="primary">Sv2b_10</name>
    <name evidence="11" type="synonym">LOC105274016</name>
    <name evidence="9" type="ORF">g.21481</name>
</gene>
<dbReference type="GeneID" id="105274016"/>
<feature type="transmembrane region" description="Helical" evidence="7">
    <location>
        <begin position="376"/>
        <end position="398"/>
    </location>
</feature>
<evidence type="ECO:0000256" key="3">
    <source>
        <dbReference type="ARBA" id="ARBA00022448"/>
    </source>
</evidence>
<dbReference type="OrthoDB" id="3936150at2759"/>